<comment type="caution">
    <text evidence="1">The sequence shown here is derived from an EMBL/GenBank/DDBJ whole genome shotgun (WGS) entry which is preliminary data.</text>
</comment>
<dbReference type="EMBL" id="JBHFFA010000007">
    <property type="protein sequence ID" value="KAL2613476.1"/>
    <property type="molecule type" value="Genomic_DNA"/>
</dbReference>
<accession>A0ABD1XWZ9</accession>
<sequence>MARNREVLSEVRFRWEVQTWKEEKEKNEHKEREGELSSSNCSRNILISLKGRWPTWRLIRPFSLAKPCKVNAIHSSLEASEKFETDRQPNLSILFSSSSFLATNAFPLLRSLLVSHSYLKASARGNRNGLLLQCGDWLRRSVEVVENTRSLLYMR</sequence>
<reference evidence="1 2" key="1">
    <citation type="submission" date="2024-09" db="EMBL/GenBank/DDBJ databases">
        <title>Chromosome-scale assembly of Riccia fluitans.</title>
        <authorList>
            <person name="Paukszto L."/>
            <person name="Sawicki J."/>
            <person name="Karawczyk K."/>
            <person name="Piernik-Szablinska J."/>
            <person name="Szczecinska M."/>
            <person name="Mazdziarz M."/>
        </authorList>
    </citation>
    <scope>NUCLEOTIDE SEQUENCE [LARGE SCALE GENOMIC DNA]</scope>
    <source>
        <strain evidence="1">Rf_01</strain>
        <tissue evidence="1">Aerial parts of the thallus</tissue>
    </source>
</reference>
<protein>
    <submittedName>
        <fullName evidence="1">Uncharacterized protein</fullName>
    </submittedName>
</protein>
<keyword evidence="2" id="KW-1185">Reference proteome</keyword>
<dbReference type="AlphaFoldDB" id="A0ABD1XWZ9"/>
<evidence type="ECO:0000313" key="2">
    <source>
        <dbReference type="Proteomes" id="UP001605036"/>
    </source>
</evidence>
<proteinExistence type="predicted"/>
<evidence type="ECO:0000313" key="1">
    <source>
        <dbReference type="EMBL" id="KAL2613476.1"/>
    </source>
</evidence>
<dbReference type="Proteomes" id="UP001605036">
    <property type="component" value="Unassembled WGS sequence"/>
</dbReference>
<name>A0ABD1XWZ9_9MARC</name>
<organism evidence="1 2">
    <name type="scientific">Riccia fluitans</name>
    <dbReference type="NCBI Taxonomy" id="41844"/>
    <lineage>
        <taxon>Eukaryota</taxon>
        <taxon>Viridiplantae</taxon>
        <taxon>Streptophyta</taxon>
        <taxon>Embryophyta</taxon>
        <taxon>Marchantiophyta</taxon>
        <taxon>Marchantiopsida</taxon>
        <taxon>Marchantiidae</taxon>
        <taxon>Marchantiales</taxon>
        <taxon>Ricciaceae</taxon>
        <taxon>Riccia</taxon>
    </lineage>
</organism>
<gene>
    <name evidence="1" type="ORF">R1flu_025168</name>
</gene>